<sequence length="296" mass="30975">MWWDEGRPIQSLEEVVLSLRGTGIPSVVLGFSTLLLAGCPNEQRQTAQQPYGAQPGYYDPQQGGYPQQPGYGQPYPQQPGYGQPAPQQPYPQQPYPQQPYPQQPYPQQPAPQQPTPQQPAPQQPAPQQPAPGGFPWPFPLPGQPAGEQPTQPGQPAPSGGGSAQPIDPNLASAAMIPLRSYAANEAPGMTAEGAPFAGQFQAGQTLEQQVQLVPGKCYTILGVGAGVTELNIQLIALTPVPGMSPVLAQDNTTGANASVAGRGSCYRWPLPVGINAKIVMTAAAGSGLAAGQLYSK</sequence>
<name>A0A0K1EPA8_CHOCO</name>
<dbReference type="EMBL" id="CP012159">
    <property type="protein sequence ID" value="AKT42750.1"/>
    <property type="molecule type" value="Genomic_DNA"/>
</dbReference>
<gene>
    <name evidence="2" type="ORF">CMC5_069770</name>
</gene>
<feature type="region of interest" description="Disordered" evidence="1">
    <location>
        <begin position="46"/>
        <end position="168"/>
    </location>
</feature>
<dbReference type="STRING" id="52.CMC5_069770"/>
<keyword evidence="3" id="KW-1185">Reference proteome</keyword>
<feature type="compositionally biased region" description="Low complexity" evidence="1">
    <location>
        <begin position="47"/>
        <end position="85"/>
    </location>
</feature>
<feature type="compositionally biased region" description="Pro residues" evidence="1">
    <location>
        <begin position="86"/>
        <end position="142"/>
    </location>
</feature>
<dbReference type="PATRIC" id="fig|52.7.peg.7660"/>
<evidence type="ECO:0000313" key="3">
    <source>
        <dbReference type="Proteomes" id="UP000067626"/>
    </source>
</evidence>
<dbReference type="Proteomes" id="UP000067626">
    <property type="component" value="Chromosome"/>
</dbReference>
<feature type="compositionally biased region" description="Low complexity" evidence="1">
    <location>
        <begin position="143"/>
        <end position="157"/>
    </location>
</feature>
<organism evidence="2 3">
    <name type="scientific">Chondromyces crocatus</name>
    <dbReference type="NCBI Taxonomy" id="52"/>
    <lineage>
        <taxon>Bacteria</taxon>
        <taxon>Pseudomonadati</taxon>
        <taxon>Myxococcota</taxon>
        <taxon>Polyangia</taxon>
        <taxon>Polyangiales</taxon>
        <taxon>Polyangiaceae</taxon>
        <taxon>Chondromyces</taxon>
    </lineage>
</organism>
<dbReference type="KEGG" id="ccro:CMC5_069770"/>
<protein>
    <submittedName>
        <fullName evidence="2">Uncharacterized protein</fullName>
    </submittedName>
</protein>
<evidence type="ECO:0000313" key="2">
    <source>
        <dbReference type="EMBL" id="AKT42750.1"/>
    </source>
</evidence>
<dbReference type="AlphaFoldDB" id="A0A0K1EPA8"/>
<accession>A0A0K1EPA8</accession>
<evidence type="ECO:0000256" key="1">
    <source>
        <dbReference type="SAM" id="MobiDB-lite"/>
    </source>
</evidence>
<reference evidence="2 3" key="1">
    <citation type="submission" date="2015-07" db="EMBL/GenBank/DDBJ databases">
        <title>Genome analysis of myxobacterium Chondromyces crocatus Cm c5 reveals a high potential for natural compound synthesis and the genetic basis for the loss of fruiting body formation.</title>
        <authorList>
            <person name="Zaburannyi N."/>
            <person name="Bunk B."/>
            <person name="Maier J."/>
            <person name="Overmann J."/>
            <person name="Mueller R."/>
        </authorList>
    </citation>
    <scope>NUCLEOTIDE SEQUENCE [LARGE SCALE GENOMIC DNA]</scope>
    <source>
        <strain evidence="2 3">Cm c5</strain>
    </source>
</reference>
<proteinExistence type="predicted"/>